<accession>A0A2N2E1Q0</accession>
<dbReference type="InterPro" id="IPR021137">
    <property type="entry name" value="Ribosomal_bL35-like"/>
</dbReference>
<evidence type="ECO:0000256" key="6">
    <source>
        <dbReference type="SAM" id="MobiDB-lite"/>
    </source>
</evidence>
<dbReference type="AlphaFoldDB" id="A0A2N2E1Q0"/>
<evidence type="ECO:0000256" key="2">
    <source>
        <dbReference type="ARBA" id="ARBA00022980"/>
    </source>
</evidence>
<dbReference type="GO" id="GO:0003735">
    <property type="term" value="F:structural constituent of ribosome"/>
    <property type="evidence" value="ECO:0007669"/>
    <property type="project" value="InterPro"/>
</dbReference>
<dbReference type="InterPro" id="IPR001706">
    <property type="entry name" value="Ribosomal_bL35"/>
</dbReference>
<feature type="region of interest" description="Disordered" evidence="6">
    <location>
        <begin position="1"/>
        <end position="43"/>
    </location>
</feature>
<dbReference type="InterPro" id="IPR037229">
    <property type="entry name" value="Ribosomal_bL35_sf"/>
</dbReference>
<proteinExistence type="inferred from homology"/>
<evidence type="ECO:0000256" key="4">
    <source>
        <dbReference type="HAMAP-Rule" id="MF_00514"/>
    </source>
</evidence>
<evidence type="ECO:0000256" key="1">
    <source>
        <dbReference type="ARBA" id="ARBA00006598"/>
    </source>
</evidence>
<dbReference type="SUPFAM" id="SSF143034">
    <property type="entry name" value="L35p-like"/>
    <property type="match status" value="1"/>
</dbReference>
<dbReference type="EMBL" id="PHAH01000013">
    <property type="protein sequence ID" value="PKM88660.1"/>
    <property type="molecule type" value="Genomic_DNA"/>
</dbReference>
<dbReference type="Gene3D" id="4.10.410.60">
    <property type="match status" value="1"/>
</dbReference>
<dbReference type="Proteomes" id="UP000233325">
    <property type="component" value="Unassembled WGS sequence"/>
</dbReference>
<comment type="caution">
    <text evidence="7">The sequence shown here is derived from an EMBL/GenBank/DDBJ whole genome shotgun (WGS) entry which is preliminary data.</text>
</comment>
<evidence type="ECO:0000313" key="7">
    <source>
        <dbReference type="EMBL" id="PKM88660.1"/>
    </source>
</evidence>
<comment type="similarity">
    <text evidence="1 4 5">Belongs to the bacterial ribosomal protein bL35 family.</text>
</comment>
<evidence type="ECO:0000256" key="3">
    <source>
        <dbReference type="ARBA" id="ARBA00023274"/>
    </source>
</evidence>
<protein>
    <recommendedName>
        <fullName evidence="4">Large ribosomal subunit protein bL35</fullName>
    </recommendedName>
</protein>
<organism evidence="7 8">
    <name type="scientific">Candidatus Falkowbacteria bacterium HGW-Falkowbacteria-2</name>
    <dbReference type="NCBI Taxonomy" id="2013769"/>
    <lineage>
        <taxon>Bacteria</taxon>
        <taxon>Candidatus Falkowiibacteriota</taxon>
    </lineage>
</organism>
<evidence type="ECO:0000256" key="5">
    <source>
        <dbReference type="RuleBase" id="RU000568"/>
    </source>
</evidence>
<evidence type="ECO:0000313" key="8">
    <source>
        <dbReference type="Proteomes" id="UP000233325"/>
    </source>
</evidence>
<dbReference type="PANTHER" id="PTHR33343:SF1">
    <property type="entry name" value="LARGE RIBOSOMAL SUBUNIT PROTEIN BL35M"/>
    <property type="match status" value="1"/>
</dbReference>
<name>A0A2N2E1Q0_9BACT</name>
<dbReference type="GO" id="GO:0006412">
    <property type="term" value="P:translation"/>
    <property type="evidence" value="ECO:0007669"/>
    <property type="project" value="UniProtKB-UniRule"/>
</dbReference>
<dbReference type="GO" id="GO:0015934">
    <property type="term" value="C:large ribosomal subunit"/>
    <property type="evidence" value="ECO:0007669"/>
    <property type="project" value="TreeGrafter"/>
</dbReference>
<reference evidence="7 8" key="1">
    <citation type="journal article" date="2017" name="ISME J.">
        <title>Potential for microbial H2 and metal transformations associated with novel bacteria and archaea in deep terrestrial subsurface sediments.</title>
        <authorList>
            <person name="Hernsdorf A.W."/>
            <person name="Amano Y."/>
            <person name="Miyakawa K."/>
            <person name="Ise K."/>
            <person name="Suzuki Y."/>
            <person name="Anantharaman K."/>
            <person name="Probst A."/>
            <person name="Burstein D."/>
            <person name="Thomas B.C."/>
            <person name="Banfield J.F."/>
        </authorList>
    </citation>
    <scope>NUCLEOTIDE SEQUENCE [LARGE SCALE GENOMIC DNA]</scope>
    <source>
        <strain evidence="7">HGW-Falkowbacteria-2</strain>
    </source>
</reference>
<dbReference type="PANTHER" id="PTHR33343">
    <property type="entry name" value="54S RIBOSOMAL PROTEIN BL35M"/>
    <property type="match status" value="1"/>
</dbReference>
<dbReference type="Pfam" id="PF01632">
    <property type="entry name" value="Ribosomal_L35p"/>
    <property type="match status" value="1"/>
</dbReference>
<keyword evidence="3 4" id="KW-0687">Ribonucleoprotein</keyword>
<keyword evidence="2 4" id="KW-0689">Ribosomal protein</keyword>
<feature type="compositionally biased region" description="Basic residues" evidence="6">
    <location>
        <begin position="1"/>
        <end position="26"/>
    </location>
</feature>
<sequence length="65" mass="7412">MPKIKTHQATAKRFRLTATSKLKKRKAGQDHFNSRESGNTKRAKRLDISADATLVKTIKTLTPYR</sequence>
<dbReference type="HAMAP" id="MF_00514">
    <property type="entry name" value="Ribosomal_bL35"/>
    <property type="match status" value="1"/>
</dbReference>
<gene>
    <name evidence="4" type="primary">rpmI</name>
    <name evidence="7" type="ORF">CVU83_01370</name>
</gene>
<dbReference type="PRINTS" id="PR00064">
    <property type="entry name" value="RIBOSOMALL35"/>
</dbReference>